<evidence type="ECO:0000313" key="8">
    <source>
        <dbReference type="EMBL" id="AND78671.1"/>
    </source>
</evidence>
<accession>A0A172Q5C8</accession>
<dbReference type="NCBIfam" id="NF001223">
    <property type="entry name" value="PRK00202.1-1"/>
    <property type="match status" value="1"/>
</dbReference>
<dbReference type="InterPro" id="IPR006027">
    <property type="entry name" value="NusB_RsmB_TIM44"/>
</dbReference>
<name>A0A172Q5C8_9STRE</name>
<keyword evidence="5 6" id="KW-0804">Transcription</keyword>
<keyword evidence="9" id="KW-1185">Reference proteome</keyword>
<dbReference type="AlphaFoldDB" id="A0A172Q5C8"/>
<protein>
    <recommendedName>
        <fullName evidence="6">Transcription antitermination protein NusB</fullName>
    </recommendedName>
    <alternativeName>
        <fullName evidence="6">Antitermination factor NusB</fullName>
    </alternativeName>
</protein>
<reference evidence="9" key="2">
    <citation type="submission" date="2016-03" db="EMBL/GenBank/DDBJ databases">
        <title>Streptococcus antelopensis sp. nov., isolated from the feces of the Tibetan antelope (Pantholops hodgsonii) in Hoh Xil National Nature Reserve, Qinghai, China.</title>
        <authorList>
            <person name="Bai X."/>
        </authorList>
    </citation>
    <scope>NUCLEOTIDE SEQUENCE [LARGE SCALE GENOMIC DNA]</scope>
    <source>
        <strain evidence="9">TA 26</strain>
    </source>
</reference>
<dbReference type="GO" id="GO:0003723">
    <property type="term" value="F:RNA binding"/>
    <property type="evidence" value="ECO:0007669"/>
    <property type="project" value="UniProtKB-UniRule"/>
</dbReference>
<evidence type="ECO:0000313" key="9">
    <source>
        <dbReference type="Proteomes" id="UP000077317"/>
    </source>
</evidence>
<dbReference type="EMBL" id="CP014699">
    <property type="protein sequence ID" value="AND78671.1"/>
    <property type="molecule type" value="Genomic_DNA"/>
</dbReference>
<dbReference type="Pfam" id="PF01029">
    <property type="entry name" value="NusB"/>
    <property type="match status" value="1"/>
</dbReference>
<reference evidence="8 9" key="1">
    <citation type="journal article" date="2016" name="Int. J. Syst. Evol. Microbiol.">
        <title>Streptococcuspantholopis sp. nov., isolated from faeces of the Tibetan antelope (Pantholops hodgsonii).</title>
        <authorList>
            <person name="Bai X."/>
            <person name="Xiong Y."/>
            <person name="Lu S."/>
            <person name="Jin D."/>
            <person name="Lai X."/>
            <person name="Yang J."/>
            <person name="Niu L."/>
            <person name="Hu S."/>
            <person name="Meng X."/>
            <person name="Pu J."/>
            <person name="Ye C."/>
            <person name="Xu J."/>
        </authorList>
    </citation>
    <scope>NUCLEOTIDE SEQUENCE [LARGE SCALE GENOMIC DNA]</scope>
    <source>
        <strain evidence="8 9">TA 26</strain>
    </source>
</reference>
<dbReference type="KEGG" id="spat:A0O21_00835"/>
<organism evidence="8 9">
    <name type="scientific">Streptococcus pantholopis</name>
    <dbReference type="NCBI Taxonomy" id="1811193"/>
    <lineage>
        <taxon>Bacteria</taxon>
        <taxon>Bacillati</taxon>
        <taxon>Bacillota</taxon>
        <taxon>Bacilli</taxon>
        <taxon>Lactobacillales</taxon>
        <taxon>Streptococcaceae</taxon>
        <taxon>Streptococcus</taxon>
    </lineage>
</organism>
<dbReference type="STRING" id="1811193.A0O21_00835"/>
<evidence type="ECO:0000256" key="1">
    <source>
        <dbReference type="ARBA" id="ARBA00005952"/>
    </source>
</evidence>
<keyword evidence="3 6" id="KW-0694">RNA-binding</keyword>
<feature type="domain" description="NusB/RsmB/TIM44" evidence="7">
    <location>
        <begin position="12"/>
        <end position="136"/>
    </location>
</feature>
<dbReference type="GO" id="GO:0006353">
    <property type="term" value="P:DNA-templated transcription termination"/>
    <property type="evidence" value="ECO:0007669"/>
    <property type="project" value="UniProtKB-UniRule"/>
</dbReference>
<evidence type="ECO:0000256" key="2">
    <source>
        <dbReference type="ARBA" id="ARBA00022814"/>
    </source>
</evidence>
<keyword evidence="4 6" id="KW-0805">Transcription regulation</keyword>
<dbReference type="GO" id="GO:0031564">
    <property type="term" value="P:transcription antitermination"/>
    <property type="evidence" value="ECO:0007669"/>
    <property type="project" value="UniProtKB-KW"/>
</dbReference>
<evidence type="ECO:0000256" key="6">
    <source>
        <dbReference type="HAMAP-Rule" id="MF_00073"/>
    </source>
</evidence>
<evidence type="ECO:0000259" key="7">
    <source>
        <dbReference type="Pfam" id="PF01029"/>
    </source>
</evidence>
<dbReference type="OrthoDB" id="9811381at2"/>
<sequence>MTNTFENSRRDLRERAFQTLFSLELGGDSLGAMQFAYGYDKDQGSQEIPAFLSDLVTGVLTYQTDLDRIISQHLKSGWSLERLTLTDKTLLRLGLYEIKYFSETPDRVAVNEIIEIAKKYSDKTSAKFVNGLLSQFVIEEKEEADSLN</sequence>
<evidence type="ECO:0000256" key="4">
    <source>
        <dbReference type="ARBA" id="ARBA00023015"/>
    </source>
</evidence>
<proteinExistence type="inferred from homology"/>
<dbReference type="PANTHER" id="PTHR11078:SF3">
    <property type="entry name" value="ANTITERMINATION NUSB DOMAIN-CONTAINING PROTEIN"/>
    <property type="match status" value="1"/>
</dbReference>
<dbReference type="Proteomes" id="UP000077317">
    <property type="component" value="Chromosome"/>
</dbReference>
<dbReference type="Gene3D" id="1.10.940.10">
    <property type="entry name" value="NusB-like"/>
    <property type="match status" value="1"/>
</dbReference>
<gene>
    <name evidence="6" type="primary">nusB</name>
    <name evidence="8" type="ORF">A0O21_00835</name>
</gene>
<dbReference type="SUPFAM" id="SSF48013">
    <property type="entry name" value="NusB-like"/>
    <property type="match status" value="1"/>
</dbReference>
<dbReference type="InterPro" id="IPR011605">
    <property type="entry name" value="NusB_fam"/>
</dbReference>
<dbReference type="RefSeq" id="WP_067060102.1">
    <property type="nucleotide sequence ID" value="NZ_CP014699.1"/>
</dbReference>
<dbReference type="HAMAP" id="MF_00073">
    <property type="entry name" value="NusB"/>
    <property type="match status" value="1"/>
</dbReference>
<dbReference type="GO" id="GO:0005829">
    <property type="term" value="C:cytosol"/>
    <property type="evidence" value="ECO:0007669"/>
    <property type="project" value="TreeGrafter"/>
</dbReference>
<dbReference type="NCBIfam" id="TIGR01951">
    <property type="entry name" value="nusB"/>
    <property type="match status" value="1"/>
</dbReference>
<dbReference type="PANTHER" id="PTHR11078">
    <property type="entry name" value="N UTILIZATION SUBSTANCE PROTEIN B-RELATED"/>
    <property type="match status" value="1"/>
</dbReference>
<dbReference type="InterPro" id="IPR035926">
    <property type="entry name" value="NusB-like_sf"/>
</dbReference>
<keyword evidence="2 6" id="KW-0889">Transcription antitermination</keyword>
<evidence type="ECO:0000256" key="3">
    <source>
        <dbReference type="ARBA" id="ARBA00022884"/>
    </source>
</evidence>
<evidence type="ECO:0000256" key="5">
    <source>
        <dbReference type="ARBA" id="ARBA00023163"/>
    </source>
</evidence>
<comment type="function">
    <text evidence="6">Involved in transcription antitermination. Required for transcription of ribosomal RNA (rRNA) genes. Binds specifically to the boxA antiterminator sequence of the ribosomal RNA (rrn) operons.</text>
</comment>
<comment type="similarity">
    <text evidence="1 6">Belongs to the NusB family.</text>
</comment>